<proteinExistence type="predicted"/>
<dbReference type="Proteomes" id="UP001303046">
    <property type="component" value="Unassembled WGS sequence"/>
</dbReference>
<dbReference type="EMBL" id="JAVFWL010000001">
    <property type="protein sequence ID" value="KAK6728579.1"/>
    <property type="molecule type" value="Genomic_DNA"/>
</dbReference>
<name>A0ABR1BU12_NECAM</name>
<reference evidence="1 2" key="1">
    <citation type="submission" date="2023-08" db="EMBL/GenBank/DDBJ databases">
        <title>A Necator americanus chromosomal reference genome.</title>
        <authorList>
            <person name="Ilik V."/>
            <person name="Petrzelkova K.J."/>
            <person name="Pardy F."/>
            <person name="Fuh T."/>
            <person name="Niatou-Singa F.S."/>
            <person name="Gouil Q."/>
            <person name="Baker L."/>
            <person name="Ritchie M.E."/>
            <person name="Jex A.R."/>
            <person name="Gazzola D."/>
            <person name="Li H."/>
            <person name="Toshio Fujiwara R."/>
            <person name="Zhan B."/>
            <person name="Aroian R.V."/>
            <person name="Pafco B."/>
            <person name="Schwarz E.M."/>
        </authorList>
    </citation>
    <scope>NUCLEOTIDE SEQUENCE [LARGE SCALE GENOMIC DNA]</scope>
    <source>
        <strain evidence="1 2">Aroian</strain>
        <tissue evidence="1">Whole animal</tissue>
    </source>
</reference>
<accession>A0ABR1BU12</accession>
<organism evidence="1 2">
    <name type="scientific">Necator americanus</name>
    <name type="common">Human hookworm</name>
    <dbReference type="NCBI Taxonomy" id="51031"/>
    <lineage>
        <taxon>Eukaryota</taxon>
        <taxon>Metazoa</taxon>
        <taxon>Ecdysozoa</taxon>
        <taxon>Nematoda</taxon>
        <taxon>Chromadorea</taxon>
        <taxon>Rhabditida</taxon>
        <taxon>Rhabditina</taxon>
        <taxon>Rhabditomorpha</taxon>
        <taxon>Strongyloidea</taxon>
        <taxon>Ancylostomatidae</taxon>
        <taxon>Bunostominae</taxon>
        <taxon>Necator</taxon>
    </lineage>
</organism>
<protein>
    <submittedName>
        <fullName evidence="1">Uncharacterized protein</fullName>
    </submittedName>
</protein>
<sequence length="130" mass="14771">MPMTDFARCRAASYVRMEGKETAWYRDGKCTAITCQLWGAEYIGGTGRALCTWVKDHLDGLIKSRSSTPLGAHHRRGHENTHFNIAVTFLAREFDVLERKVLEAFYMAAKSLAMNRKEECIAVTNEMTSY</sequence>
<comment type="caution">
    <text evidence="1">The sequence shown here is derived from an EMBL/GenBank/DDBJ whole genome shotgun (WGS) entry which is preliminary data.</text>
</comment>
<evidence type="ECO:0000313" key="1">
    <source>
        <dbReference type="EMBL" id="KAK6728579.1"/>
    </source>
</evidence>
<evidence type="ECO:0000313" key="2">
    <source>
        <dbReference type="Proteomes" id="UP001303046"/>
    </source>
</evidence>
<gene>
    <name evidence="1" type="primary">Necator_chrI.g2051</name>
    <name evidence="1" type="ORF">RB195_005925</name>
</gene>
<keyword evidence="2" id="KW-1185">Reference proteome</keyword>